<comment type="caution">
    <text evidence="1">The sequence shown here is derived from an EMBL/GenBank/DDBJ whole genome shotgun (WGS) entry which is preliminary data.</text>
</comment>
<evidence type="ECO:0000313" key="1">
    <source>
        <dbReference type="EMBL" id="PQJ94788.1"/>
    </source>
</evidence>
<dbReference type="SUPFAM" id="SSF48295">
    <property type="entry name" value="TrpR-like"/>
    <property type="match status" value="1"/>
</dbReference>
<reference evidence="1 4" key="1">
    <citation type="submission" date="2018-01" db="EMBL/GenBank/DDBJ databases">
        <title>The complete genome sequence of Chromatium okenii LaCa, a purple sulfur bacterium with a turbulent life.</title>
        <authorList>
            <person name="Luedin S.M."/>
            <person name="Liechti N."/>
            <person name="Storelli N."/>
            <person name="Danza F."/>
            <person name="Wittwer M."/>
            <person name="Pothier J.F."/>
            <person name="Tonolla M.A."/>
        </authorList>
    </citation>
    <scope>NUCLEOTIDE SEQUENCE [LARGE SCALE GENOMIC DNA]</scope>
    <source>
        <strain evidence="1 4">LaCa</strain>
    </source>
</reference>
<sequence length="449" mass="51705">MALDNKTTENKDFFNTGCISEAQQQPFTLQRLNTQGHFDQVHPRPAHGVVVFWEKRKPSGGWQVHRADSPLISQFLAAQKGQEDRYFTVNQFHHWRRVSLLSSLRTCYVDIDGCVDIDKALQLLIAARLPAPSQVVYSGRGMHLYWLIKPVPAKALPVWQLVQNKLIATLASIGADPVARDCTRVLRLCGTINSKNGAEVTAKVLTGKRWTLHQLSDAVLGERPEWKPSNKPRSARIRSLGAAREGRKYKGSIYHRWYLVYQDLMKIADWYFLGGIPEGHRDTWLFLASVSLSWFVPYDRIEEEIIKTAQMWTPGLTVKEARRTMRPIIRRAQAAMRGEKVVWNGIEVDPRYRFRRSTLYNWMQAIIPAELLPQLRAIIPDELRAQHKKEADAGRWDDHYTKTGVRVSNEDKRTTARQMRAKGMTYQEIATEMDMPLSTIARWCNKMLI</sequence>
<dbReference type="InterPro" id="IPR010921">
    <property type="entry name" value="Trp_repressor/repl_initiator"/>
</dbReference>
<dbReference type="Proteomes" id="UP000239936">
    <property type="component" value="Unassembled WGS sequence"/>
</dbReference>
<evidence type="ECO:0000313" key="4">
    <source>
        <dbReference type="Proteomes" id="UP000239936"/>
    </source>
</evidence>
<accession>A0A2S7XMX1</accession>
<dbReference type="EMBL" id="PPGH01000042">
    <property type="protein sequence ID" value="PQJ94788.1"/>
    <property type="molecule type" value="Genomic_DNA"/>
</dbReference>
<dbReference type="RefSeq" id="WP_105072991.1">
    <property type="nucleotide sequence ID" value="NZ_PPGH01000021.1"/>
</dbReference>
<dbReference type="GO" id="GO:0043565">
    <property type="term" value="F:sequence-specific DNA binding"/>
    <property type="evidence" value="ECO:0007669"/>
    <property type="project" value="InterPro"/>
</dbReference>
<proteinExistence type="predicted"/>
<dbReference type="EMBL" id="PPGH01000021">
    <property type="protein sequence ID" value="PQJ96982.1"/>
    <property type="molecule type" value="Genomic_DNA"/>
</dbReference>
<evidence type="ECO:0000313" key="2">
    <source>
        <dbReference type="EMBL" id="PQJ94808.1"/>
    </source>
</evidence>
<gene>
    <name evidence="3" type="ORF">CXB77_04675</name>
    <name evidence="2" type="ORF">CXB77_18315</name>
    <name evidence="1" type="ORF">CXB77_18670</name>
</gene>
<dbReference type="OrthoDB" id="6008408at2"/>
<keyword evidence="4" id="KW-1185">Reference proteome</keyword>
<dbReference type="AlphaFoldDB" id="A0A2S7XMX1"/>
<organism evidence="1 4">
    <name type="scientific">Chromatium okenii</name>
    <dbReference type="NCBI Taxonomy" id="61644"/>
    <lineage>
        <taxon>Bacteria</taxon>
        <taxon>Pseudomonadati</taxon>
        <taxon>Pseudomonadota</taxon>
        <taxon>Gammaproteobacteria</taxon>
        <taxon>Chromatiales</taxon>
        <taxon>Chromatiaceae</taxon>
        <taxon>Chromatium</taxon>
    </lineage>
</organism>
<name>A0A2S7XMX1_9GAMM</name>
<evidence type="ECO:0000313" key="3">
    <source>
        <dbReference type="EMBL" id="PQJ96982.1"/>
    </source>
</evidence>
<protein>
    <submittedName>
        <fullName evidence="1">Replication protein</fullName>
    </submittedName>
</protein>
<dbReference type="EMBL" id="PPGH01000041">
    <property type="protein sequence ID" value="PQJ94808.1"/>
    <property type="molecule type" value="Genomic_DNA"/>
</dbReference>
<dbReference type="Gene3D" id="1.10.10.60">
    <property type="entry name" value="Homeodomain-like"/>
    <property type="match status" value="1"/>
</dbReference>